<evidence type="ECO:0000313" key="1">
    <source>
        <dbReference type="EMBL" id="WMV44339.1"/>
    </source>
</evidence>
<proteinExistence type="predicted"/>
<dbReference type="Proteomes" id="UP001234989">
    <property type="component" value="Chromosome 9"/>
</dbReference>
<gene>
    <name evidence="1" type="ORF">MTR67_037724</name>
</gene>
<accession>A0AAF0UFC1</accession>
<keyword evidence="2" id="KW-1185">Reference proteome</keyword>
<dbReference type="EMBL" id="CP133620">
    <property type="protein sequence ID" value="WMV44339.1"/>
    <property type="molecule type" value="Genomic_DNA"/>
</dbReference>
<organism evidence="1 2">
    <name type="scientific">Solanum verrucosum</name>
    <dbReference type="NCBI Taxonomy" id="315347"/>
    <lineage>
        <taxon>Eukaryota</taxon>
        <taxon>Viridiplantae</taxon>
        <taxon>Streptophyta</taxon>
        <taxon>Embryophyta</taxon>
        <taxon>Tracheophyta</taxon>
        <taxon>Spermatophyta</taxon>
        <taxon>Magnoliopsida</taxon>
        <taxon>eudicotyledons</taxon>
        <taxon>Gunneridae</taxon>
        <taxon>Pentapetalae</taxon>
        <taxon>asterids</taxon>
        <taxon>lamiids</taxon>
        <taxon>Solanales</taxon>
        <taxon>Solanaceae</taxon>
        <taxon>Solanoideae</taxon>
        <taxon>Solaneae</taxon>
        <taxon>Solanum</taxon>
    </lineage>
</organism>
<evidence type="ECO:0000313" key="2">
    <source>
        <dbReference type="Proteomes" id="UP001234989"/>
    </source>
</evidence>
<reference evidence="1" key="1">
    <citation type="submission" date="2023-08" db="EMBL/GenBank/DDBJ databases">
        <title>A de novo genome assembly of Solanum verrucosum Schlechtendal, a Mexican diploid species geographically isolated from the other diploid A-genome species in potato relatives.</title>
        <authorList>
            <person name="Hosaka K."/>
        </authorList>
    </citation>
    <scope>NUCLEOTIDE SEQUENCE</scope>
    <source>
        <tissue evidence="1">Young leaves</tissue>
    </source>
</reference>
<sequence>MENIFQDEISTWLPLYSYEERKFVKFPATRPTVDIREILTKRTSMAMPPFSCLINRSEPQYYSYGVFDMNGNIYFDEISIWFLMHPSKKRTDGKFLGSLWYDGKHFSRWIQYVVPMCLSEERKVVKFAGKGKGICEVGSYVLSHRRPLLFATIVD</sequence>
<protein>
    <submittedName>
        <fullName evidence="1">Uncharacterized protein</fullName>
    </submittedName>
</protein>
<dbReference type="AlphaFoldDB" id="A0AAF0UFC1"/>
<name>A0AAF0UFC1_SOLVR</name>